<keyword evidence="2" id="KW-1185">Reference proteome</keyword>
<sequence>MESIKEFSIEHVLRLLDKQADSLASLAFVLTVQEKEIQISVCQNWVVPPMFESREDAYELSSEDETLVVSFYEIDEEDWRQPFHPTVVSWPFDAWGIDMVDPLPKTS</sequence>
<gene>
    <name evidence="1" type="ORF">LIER_02626</name>
</gene>
<dbReference type="Proteomes" id="UP001454036">
    <property type="component" value="Unassembled WGS sequence"/>
</dbReference>
<proteinExistence type="predicted"/>
<evidence type="ECO:0000313" key="2">
    <source>
        <dbReference type="Proteomes" id="UP001454036"/>
    </source>
</evidence>
<name>A0AAV3NQ43_LITER</name>
<evidence type="ECO:0000313" key="1">
    <source>
        <dbReference type="EMBL" id="GAA0141494.1"/>
    </source>
</evidence>
<dbReference type="EMBL" id="BAABME010000290">
    <property type="protein sequence ID" value="GAA0141494.1"/>
    <property type="molecule type" value="Genomic_DNA"/>
</dbReference>
<dbReference type="AlphaFoldDB" id="A0AAV3NQ43"/>
<organism evidence="1 2">
    <name type="scientific">Lithospermum erythrorhizon</name>
    <name type="common">Purple gromwell</name>
    <name type="synonym">Lithospermum officinale var. erythrorhizon</name>
    <dbReference type="NCBI Taxonomy" id="34254"/>
    <lineage>
        <taxon>Eukaryota</taxon>
        <taxon>Viridiplantae</taxon>
        <taxon>Streptophyta</taxon>
        <taxon>Embryophyta</taxon>
        <taxon>Tracheophyta</taxon>
        <taxon>Spermatophyta</taxon>
        <taxon>Magnoliopsida</taxon>
        <taxon>eudicotyledons</taxon>
        <taxon>Gunneridae</taxon>
        <taxon>Pentapetalae</taxon>
        <taxon>asterids</taxon>
        <taxon>lamiids</taxon>
        <taxon>Boraginales</taxon>
        <taxon>Boraginaceae</taxon>
        <taxon>Boraginoideae</taxon>
        <taxon>Lithospermeae</taxon>
        <taxon>Lithospermum</taxon>
    </lineage>
</organism>
<comment type="caution">
    <text evidence="1">The sequence shown here is derived from an EMBL/GenBank/DDBJ whole genome shotgun (WGS) entry which is preliminary data.</text>
</comment>
<protein>
    <submittedName>
        <fullName evidence="1">Uncharacterized protein</fullName>
    </submittedName>
</protein>
<reference evidence="1 2" key="1">
    <citation type="submission" date="2024-01" db="EMBL/GenBank/DDBJ databases">
        <title>The complete chloroplast genome sequence of Lithospermum erythrorhizon: insights into the phylogenetic relationship among Boraginaceae species and the maternal lineages of purple gromwells.</title>
        <authorList>
            <person name="Okada T."/>
            <person name="Watanabe K."/>
        </authorList>
    </citation>
    <scope>NUCLEOTIDE SEQUENCE [LARGE SCALE GENOMIC DNA]</scope>
</reference>
<accession>A0AAV3NQ43</accession>